<reference evidence="12" key="1">
    <citation type="journal article" date="2019" name="Int. J. Syst. Evol. Microbiol.">
        <title>The Global Catalogue of Microorganisms (GCM) 10K type strain sequencing project: providing services to taxonomists for standard genome sequencing and annotation.</title>
        <authorList>
            <consortium name="The Broad Institute Genomics Platform"/>
            <consortium name="The Broad Institute Genome Sequencing Center for Infectious Disease"/>
            <person name="Wu L."/>
            <person name="Ma J."/>
        </authorList>
    </citation>
    <scope>NUCLEOTIDE SEQUENCE [LARGE SCALE GENOMIC DNA]</scope>
    <source>
        <strain evidence="12">KACC 14058</strain>
    </source>
</reference>
<dbReference type="InterPro" id="IPR013785">
    <property type="entry name" value="Aldolase_TIM"/>
</dbReference>
<dbReference type="RefSeq" id="WP_390194990.1">
    <property type="nucleotide sequence ID" value="NZ_JBHSDV010000001.1"/>
</dbReference>
<keyword evidence="7 9" id="KW-0057">Aromatic amino acid biosynthesis</keyword>
<evidence type="ECO:0000256" key="4">
    <source>
        <dbReference type="ARBA" id="ARBA00022272"/>
    </source>
</evidence>
<comment type="similarity">
    <text evidence="9">Belongs to the TrpF family.</text>
</comment>
<dbReference type="HAMAP" id="MF_00135">
    <property type="entry name" value="PRAI"/>
    <property type="match status" value="1"/>
</dbReference>
<accession>A0ABV8VT10</accession>
<evidence type="ECO:0000256" key="9">
    <source>
        <dbReference type="HAMAP-Rule" id="MF_00135"/>
    </source>
</evidence>
<evidence type="ECO:0000256" key="6">
    <source>
        <dbReference type="ARBA" id="ARBA00022822"/>
    </source>
</evidence>
<evidence type="ECO:0000256" key="3">
    <source>
        <dbReference type="ARBA" id="ARBA00012572"/>
    </source>
</evidence>
<keyword evidence="12" id="KW-1185">Reference proteome</keyword>
<dbReference type="EMBL" id="JBHSDV010000001">
    <property type="protein sequence ID" value="MFC4386410.1"/>
    <property type="molecule type" value="Genomic_DNA"/>
</dbReference>
<evidence type="ECO:0000313" key="12">
    <source>
        <dbReference type="Proteomes" id="UP001595880"/>
    </source>
</evidence>
<name>A0ABV8VT10_9BACI</name>
<dbReference type="InterPro" id="IPR001240">
    <property type="entry name" value="PRAI_dom"/>
</dbReference>
<dbReference type="CDD" id="cd00405">
    <property type="entry name" value="PRAI"/>
    <property type="match status" value="1"/>
</dbReference>
<comment type="catalytic activity">
    <reaction evidence="1 9">
        <text>N-(5-phospho-beta-D-ribosyl)anthranilate = 1-(2-carboxyphenylamino)-1-deoxy-D-ribulose 5-phosphate</text>
        <dbReference type="Rhea" id="RHEA:21540"/>
        <dbReference type="ChEBI" id="CHEBI:18277"/>
        <dbReference type="ChEBI" id="CHEBI:58613"/>
        <dbReference type="EC" id="5.3.1.24"/>
    </reaction>
</comment>
<evidence type="ECO:0000256" key="1">
    <source>
        <dbReference type="ARBA" id="ARBA00001164"/>
    </source>
</evidence>
<comment type="caution">
    <text evidence="11">The sequence shown here is derived from an EMBL/GenBank/DDBJ whole genome shotgun (WGS) entry which is preliminary data.</text>
</comment>
<evidence type="ECO:0000313" key="11">
    <source>
        <dbReference type="EMBL" id="MFC4386410.1"/>
    </source>
</evidence>
<evidence type="ECO:0000259" key="10">
    <source>
        <dbReference type="Pfam" id="PF00697"/>
    </source>
</evidence>
<keyword evidence="8 9" id="KW-0413">Isomerase</keyword>
<dbReference type="SUPFAM" id="SSF51366">
    <property type="entry name" value="Ribulose-phoshate binding barrel"/>
    <property type="match status" value="1"/>
</dbReference>
<keyword evidence="6 9" id="KW-0822">Tryptophan biosynthesis</keyword>
<dbReference type="InterPro" id="IPR011060">
    <property type="entry name" value="RibuloseP-bd_barrel"/>
</dbReference>
<evidence type="ECO:0000256" key="5">
    <source>
        <dbReference type="ARBA" id="ARBA00022605"/>
    </source>
</evidence>
<dbReference type="Proteomes" id="UP001595880">
    <property type="component" value="Unassembled WGS sequence"/>
</dbReference>
<dbReference type="NCBIfam" id="NF002300">
    <property type="entry name" value="PRK01222.1-7"/>
    <property type="match status" value="1"/>
</dbReference>
<dbReference type="Pfam" id="PF00697">
    <property type="entry name" value="PRAI"/>
    <property type="match status" value="1"/>
</dbReference>
<evidence type="ECO:0000256" key="2">
    <source>
        <dbReference type="ARBA" id="ARBA00004664"/>
    </source>
</evidence>
<evidence type="ECO:0000256" key="7">
    <source>
        <dbReference type="ARBA" id="ARBA00023141"/>
    </source>
</evidence>
<dbReference type="GO" id="GO:0004640">
    <property type="term" value="F:phosphoribosylanthranilate isomerase activity"/>
    <property type="evidence" value="ECO:0007669"/>
    <property type="project" value="UniProtKB-EC"/>
</dbReference>
<dbReference type="PANTHER" id="PTHR42894:SF1">
    <property type="entry name" value="N-(5'-PHOSPHORIBOSYL)ANTHRANILATE ISOMERASE"/>
    <property type="match status" value="1"/>
</dbReference>
<feature type="domain" description="N-(5'phosphoribosyl) anthranilate isomerase (PRAI)" evidence="10">
    <location>
        <begin position="4"/>
        <end position="196"/>
    </location>
</feature>
<sequence length="208" mass="22537">MVKVKICGLMDTLSVLTAVDAGADFIGLVFAKSKRRITLEKAKELASIIPSNIKKVGVFVNEKKEVIEEIAEEVGLDYIQLHGDETPDFCAQLSLPIIKAFSVASVEDVEKVKGYPCDYYLLDSPHGKYRGGNGTTFDWSLVKNQAFLKDKMILAGGLTVENVAEAINEVKPIGVDVSSGVETNGVKDTDKIRAFLLAAKKGETNGKI</sequence>
<dbReference type="EC" id="5.3.1.24" evidence="3 9"/>
<comment type="pathway">
    <text evidence="2 9">Amino-acid biosynthesis; L-tryptophan biosynthesis; L-tryptophan from chorismate: step 3/5.</text>
</comment>
<dbReference type="NCBIfam" id="NF002298">
    <property type="entry name" value="PRK01222.1-4"/>
    <property type="match status" value="1"/>
</dbReference>
<proteinExistence type="inferred from homology"/>
<keyword evidence="5 9" id="KW-0028">Amino-acid biosynthesis</keyword>
<dbReference type="PANTHER" id="PTHR42894">
    <property type="entry name" value="N-(5'-PHOSPHORIBOSYL)ANTHRANILATE ISOMERASE"/>
    <property type="match status" value="1"/>
</dbReference>
<evidence type="ECO:0000256" key="8">
    <source>
        <dbReference type="ARBA" id="ARBA00023235"/>
    </source>
</evidence>
<protein>
    <recommendedName>
        <fullName evidence="4 9">N-(5'-phosphoribosyl)anthranilate isomerase</fullName>
        <shortName evidence="9">PRAI</shortName>
        <ecNumber evidence="3 9">5.3.1.24</ecNumber>
    </recommendedName>
</protein>
<organism evidence="11 12">
    <name type="scientific">Gracilibacillus marinus</name>
    <dbReference type="NCBI Taxonomy" id="630535"/>
    <lineage>
        <taxon>Bacteria</taxon>
        <taxon>Bacillati</taxon>
        <taxon>Bacillota</taxon>
        <taxon>Bacilli</taxon>
        <taxon>Bacillales</taxon>
        <taxon>Bacillaceae</taxon>
        <taxon>Gracilibacillus</taxon>
    </lineage>
</organism>
<dbReference type="InterPro" id="IPR044643">
    <property type="entry name" value="TrpF_fam"/>
</dbReference>
<gene>
    <name evidence="9" type="primary">trpF</name>
    <name evidence="11" type="ORF">ACFOZ1_01175</name>
</gene>
<dbReference type="Gene3D" id="3.20.20.70">
    <property type="entry name" value="Aldolase class I"/>
    <property type="match status" value="1"/>
</dbReference>